<feature type="signal peptide" evidence="3">
    <location>
        <begin position="1"/>
        <end position="20"/>
    </location>
</feature>
<dbReference type="Gene3D" id="2.60.40.10">
    <property type="entry name" value="Immunoglobulins"/>
    <property type="match status" value="2"/>
</dbReference>
<evidence type="ECO:0000256" key="1">
    <source>
        <dbReference type="ARBA" id="ARBA00023157"/>
    </source>
</evidence>
<reference evidence="5" key="3">
    <citation type="submission" date="2020-05" db="EMBL/GenBank/DDBJ databases">
        <title>Electrophorus electricus (electric eel) genome, fEleEle1, primary haplotype.</title>
        <authorList>
            <person name="Myers G."/>
            <person name="Meyer A."/>
            <person name="Fedrigo O."/>
            <person name="Formenti G."/>
            <person name="Rhie A."/>
            <person name="Tracey A."/>
            <person name="Sims Y."/>
            <person name="Jarvis E.D."/>
        </authorList>
    </citation>
    <scope>NUCLEOTIDE SEQUENCE [LARGE SCALE GENOMIC DNA]</scope>
</reference>
<evidence type="ECO:0000259" key="4">
    <source>
        <dbReference type="PROSITE" id="PS50835"/>
    </source>
</evidence>
<dbReference type="InterPro" id="IPR036179">
    <property type="entry name" value="Ig-like_dom_sf"/>
</dbReference>
<proteinExistence type="predicted"/>
<dbReference type="InterPro" id="IPR007110">
    <property type="entry name" value="Ig-like_dom"/>
</dbReference>
<evidence type="ECO:0000313" key="6">
    <source>
        <dbReference type="Proteomes" id="UP000314983"/>
    </source>
</evidence>
<dbReference type="Ensembl" id="ENSEEET00000005970.2">
    <property type="protein sequence ID" value="ENSEEEP00000005891.2"/>
    <property type="gene ID" value="ENSEEEG00000003051.2"/>
</dbReference>
<reference evidence="6" key="1">
    <citation type="journal article" date="2014" name="Science">
        <title>Nonhuman genetics. Genomic basis for the convergent evolution of electric organs.</title>
        <authorList>
            <person name="Gallant J.R."/>
            <person name="Traeger L.L."/>
            <person name="Volkening J.D."/>
            <person name="Moffett H."/>
            <person name="Chen P.H."/>
            <person name="Novina C.D."/>
            <person name="Phillips G.N.Jr."/>
            <person name="Anand R."/>
            <person name="Wells G.B."/>
            <person name="Pinch M."/>
            <person name="Guth R."/>
            <person name="Unguez G.A."/>
            <person name="Albert J.S."/>
            <person name="Zakon H.H."/>
            <person name="Samanta M.P."/>
            <person name="Sussman M.R."/>
        </authorList>
    </citation>
    <scope>NUCLEOTIDE SEQUENCE [LARGE SCALE GENOMIC DNA]</scope>
</reference>
<accession>A0A4W4E204</accession>
<keyword evidence="3" id="KW-0732">Signal</keyword>
<protein>
    <recommendedName>
        <fullName evidence="4">Ig-like domain-containing protein</fullName>
    </recommendedName>
</protein>
<dbReference type="SUPFAM" id="SSF48726">
    <property type="entry name" value="Immunoglobulin"/>
    <property type="match status" value="2"/>
</dbReference>
<feature type="domain" description="Ig-like" evidence="4">
    <location>
        <begin position="20"/>
        <end position="126"/>
    </location>
</feature>
<evidence type="ECO:0000256" key="3">
    <source>
        <dbReference type="SAM" id="SignalP"/>
    </source>
</evidence>
<dbReference type="Pfam" id="PF07686">
    <property type="entry name" value="V-set"/>
    <property type="match status" value="1"/>
</dbReference>
<dbReference type="SMART" id="SM00406">
    <property type="entry name" value="IGv"/>
    <property type="match status" value="1"/>
</dbReference>
<dbReference type="InterPro" id="IPR050150">
    <property type="entry name" value="IgV_Light_Chain"/>
</dbReference>
<feature type="chain" id="PRO_5044325537" description="Ig-like domain-containing protein" evidence="3">
    <location>
        <begin position="21"/>
        <end position="245"/>
    </location>
</feature>
<dbReference type="FunFam" id="2.60.40.10:FF:000283">
    <property type="entry name" value="Immunoglobulin kappa constant"/>
    <property type="match status" value="1"/>
</dbReference>
<evidence type="ECO:0000256" key="2">
    <source>
        <dbReference type="SAM" id="MobiDB-lite"/>
    </source>
</evidence>
<keyword evidence="1" id="KW-1015">Disulfide bond</keyword>
<keyword evidence="6" id="KW-1185">Reference proteome</keyword>
<feature type="domain" description="Ig-like" evidence="4">
    <location>
        <begin position="144"/>
        <end position="238"/>
    </location>
</feature>
<name>A0A4W4E204_ELEEL</name>
<dbReference type="InterPro" id="IPR003599">
    <property type="entry name" value="Ig_sub"/>
</dbReference>
<dbReference type="Pfam" id="PF07654">
    <property type="entry name" value="C1-set"/>
    <property type="match status" value="1"/>
</dbReference>
<dbReference type="InterPro" id="IPR013783">
    <property type="entry name" value="Ig-like_fold"/>
</dbReference>
<dbReference type="Proteomes" id="UP000314983">
    <property type="component" value="Chromosome 2"/>
</dbReference>
<reference evidence="6" key="2">
    <citation type="journal article" date="2017" name="Sci. Adv.">
        <title>A tail of two voltages: Proteomic comparison of the three electric organs of the electric eel.</title>
        <authorList>
            <person name="Traeger L.L."/>
            <person name="Sabat G."/>
            <person name="Barrett-Wilt G.A."/>
            <person name="Wells G.B."/>
            <person name="Sussman M.R."/>
        </authorList>
    </citation>
    <scope>NUCLEOTIDE SEQUENCE [LARGE SCALE GENOMIC DNA]</scope>
</reference>
<dbReference type="FunFam" id="2.60.40.10:FF:001495">
    <property type="entry name" value="Si:dkey-234i14.13"/>
    <property type="match status" value="1"/>
</dbReference>
<dbReference type="SMART" id="SM00409">
    <property type="entry name" value="IG"/>
    <property type="match status" value="1"/>
</dbReference>
<dbReference type="PROSITE" id="PS50835">
    <property type="entry name" value="IG_LIKE"/>
    <property type="match status" value="2"/>
</dbReference>
<dbReference type="SMART" id="SM00407">
    <property type="entry name" value="IGc1"/>
    <property type="match status" value="1"/>
</dbReference>
<dbReference type="GeneTree" id="ENSGT01150000286956"/>
<dbReference type="AlphaFoldDB" id="A0A4W4E204"/>
<dbReference type="InterPro" id="IPR003597">
    <property type="entry name" value="Ig_C1-set"/>
</dbReference>
<organism evidence="5 6">
    <name type="scientific">Electrophorus electricus</name>
    <name type="common">Electric eel</name>
    <name type="synonym">Gymnotus electricus</name>
    <dbReference type="NCBI Taxonomy" id="8005"/>
    <lineage>
        <taxon>Eukaryota</taxon>
        <taxon>Metazoa</taxon>
        <taxon>Chordata</taxon>
        <taxon>Craniata</taxon>
        <taxon>Vertebrata</taxon>
        <taxon>Euteleostomi</taxon>
        <taxon>Actinopterygii</taxon>
        <taxon>Neopterygii</taxon>
        <taxon>Teleostei</taxon>
        <taxon>Ostariophysi</taxon>
        <taxon>Gymnotiformes</taxon>
        <taxon>Gymnotoidei</taxon>
        <taxon>Gymnotidae</taxon>
        <taxon>Electrophorus</taxon>
    </lineage>
</organism>
<dbReference type="PANTHER" id="PTHR23267">
    <property type="entry name" value="IMMUNOGLOBULIN LIGHT CHAIN"/>
    <property type="match status" value="1"/>
</dbReference>
<reference evidence="5" key="5">
    <citation type="submission" date="2025-09" db="UniProtKB">
        <authorList>
            <consortium name="Ensembl"/>
        </authorList>
    </citation>
    <scope>IDENTIFICATION</scope>
</reference>
<reference evidence="5" key="4">
    <citation type="submission" date="2025-08" db="UniProtKB">
        <authorList>
            <consortium name="Ensembl"/>
        </authorList>
    </citation>
    <scope>IDENTIFICATION</scope>
</reference>
<dbReference type="InterPro" id="IPR013106">
    <property type="entry name" value="Ig_V-set"/>
</dbReference>
<evidence type="ECO:0000313" key="5">
    <source>
        <dbReference type="Ensembl" id="ENSEEEP00000005891.2"/>
    </source>
</evidence>
<sequence>MTLIPIFICTLLLWTQGSRSQVTVTQDSVKSALPGHTVTIRCRTNPAVYRDGAGDDYLFWYLQKPGEAVKLLIYWANRRASGIPARFSGSGSGSDFTLTITGVQIEDAGDYYCQSAHKISDSWVFTQFGGSTTTVLCLLGDAPPTLKVLPPSSVQLQQEKVTLVCLANKGFTSDWKLSWKVAGSSWSSGVSQSSGLLQKDGLYSWSSTLTLQKEEWLKKTVTCEATKDSQSPVRETLSRGQCPEE</sequence>
<feature type="region of interest" description="Disordered" evidence="2">
    <location>
        <begin position="226"/>
        <end position="245"/>
    </location>
</feature>